<dbReference type="SUPFAM" id="SSF57667">
    <property type="entry name" value="beta-beta-alpha zinc fingers"/>
    <property type="match status" value="1"/>
</dbReference>
<gene>
    <name evidence="4" type="ORF">CYMTET_13286</name>
</gene>
<keyword evidence="1" id="KW-0479">Metal-binding</keyword>
<feature type="compositionally biased region" description="Polar residues" evidence="2">
    <location>
        <begin position="1430"/>
        <end position="1439"/>
    </location>
</feature>
<dbReference type="Proteomes" id="UP001190700">
    <property type="component" value="Unassembled WGS sequence"/>
</dbReference>
<dbReference type="SUPFAM" id="SSF55315">
    <property type="entry name" value="L30e-like"/>
    <property type="match status" value="1"/>
</dbReference>
<feature type="compositionally biased region" description="Polar residues" evidence="2">
    <location>
        <begin position="347"/>
        <end position="357"/>
    </location>
</feature>
<feature type="region of interest" description="Disordered" evidence="2">
    <location>
        <begin position="1408"/>
        <end position="1484"/>
    </location>
</feature>
<dbReference type="SMART" id="SM00355">
    <property type="entry name" value="ZnF_C2H2"/>
    <property type="match status" value="2"/>
</dbReference>
<dbReference type="EMBL" id="LGRX02005276">
    <property type="protein sequence ID" value="KAK3278799.1"/>
    <property type="molecule type" value="Genomic_DNA"/>
</dbReference>
<feature type="region of interest" description="Disordered" evidence="2">
    <location>
        <begin position="966"/>
        <end position="1005"/>
    </location>
</feature>
<dbReference type="GO" id="GO:0008270">
    <property type="term" value="F:zinc ion binding"/>
    <property type="evidence" value="ECO:0007669"/>
    <property type="project" value="UniProtKB-KW"/>
</dbReference>
<feature type="compositionally biased region" description="Pro residues" evidence="2">
    <location>
        <begin position="1207"/>
        <end position="1216"/>
    </location>
</feature>
<feature type="compositionally biased region" description="Basic and acidic residues" evidence="2">
    <location>
        <begin position="691"/>
        <end position="703"/>
    </location>
</feature>
<dbReference type="PROSITE" id="PS50157">
    <property type="entry name" value="ZINC_FINGER_C2H2_2"/>
    <property type="match status" value="1"/>
</dbReference>
<feature type="region of interest" description="Disordered" evidence="2">
    <location>
        <begin position="1200"/>
        <end position="1219"/>
    </location>
</feature>
<dbReference type="GO" id="GO:0003730">
    <property type="term" value="F:mRNA 3'-UTR binding"/>
    <property type="evidence" value="ECO:0007669"/>
    <property type="project" value="TreeGrafter"/>
</dbReference>
<dbReference type="PANTHER" id="PTHR13284:SF4">
    <property type="entry name" value="C2H2-TYPE DOMAIN-CONTAINING PROTEIN"/>
    <property type="match status" value="1"/>
</dbReference>
<feature type="domain" description="C2H2-type" evidence="3">
    <location>
        <begin position="574"/>
        <end position="602"/>
    </location>
</feature>
<feature type="region of interest" description="Disordered" evidence="2">
    <location>
        <begin position="470"/>
        <end position="500"/>
    </location>
</feature>
<evidence type="ECO:0000313" key="4">
    <source>
        <dbReference type="EMBL" id="KAK3278799.1"/>
    </source>
</evidence>
<feature type="region of interest" description="Disordered" evidence="2">
    <location>
        <begin position="278"/>
        <end position="402"/>
    </location>
</feature>
<name>A0AAE0GIR6_9CHLO</name>
<feature type="compositionally biased region" description="Basic residues" evidence="2">
    <location>
        <begin position="774"/>
        <end position="785"/>
    </location>
</feature>
<comment type="caution">
    <text evidence="4">The sequence shown here is derived from an EMBL/GenBank/DDBJ whole genome shotgun (WGS) entry which is preliminary data.</text>
</comment>
<feature type="region of interest" description="Disordered" evidence="2">
    <location>
        <begin position="1135"/>
        <end position="1173"/>
    </location>
</feature>
<evidence type="ECO:0000256" key="1">
    <source>
        <dbReference type="PROSITE-ProRule" id="PRU00042"/>
    </source>
</evidence>
<feature type="region of interest" description="Disordered" evidence="2">
    <location>
        <begin position="758"/>
        <end position="874"/>
    </location>
</feature>
<accession>A0AAE0GIR6</accession>
<dbReference type="GO" id="GO:1990904">
    <property type="term" value="C:ribonucleoprotein complex"/>
    <property type="evidence" value="ECO:0007669"/>
    <property type="project" value="TreeGrafter"/>
</dbReference>
<evidence type="ECO:0000259" key="3">
    <source>
        <dbReference type="PROSITE" id="PS50157"/>
    </source>
</evidence>
<sequence>MESWQGQEDCEDDGDEWEHATFLRSEDFFRETQARCPEPDRPSTQPDSKTCAQHVNVGDYLSPHTLGSEGSEHFPTLWGDVVEEDPEPDTRVPQCTTVSNEEHSLFSARSFSGPDPTDWLHASKVEELIGVPQVLGGASGEKQSSGERGHGVVDCLARTQLMAVPLQVPVGLNLQGDRRYARIIGSSDSAGGADPSRGVQVWQYSRAGFELLTRYAREVPQILDAALASAQEVEQGAPLSQYLRRVPGNVVQAAHAWRVQNLPAHLLELDNRPAISHSANVIGGKKPYGRDNGDGLRQGSTWRSQPENAAWDRSNTGAPRRGATPLRATSQAADRPRSTQSPKKRQQNSPRGSPQSSPHRRQAAPGAPAGAGSKVKTAPALKAKDLEPLRRVVPAPPPSIPAWGGVAVAQLPGPLRGAGTSRVEAAAAGSAVSLRAILQEEQRQREQGDAAAEAPPALEEAEGVIGAAQGTPRSATGLTSAPSASASESGPAAGRSRQSGGLAVAEAAAAPPCASETLATPSGWAGMLRASLGSQADSVLKAAPIARAPALEMGTKEFAAKEARKSKVDKFGKVKCLACSKVFPLYSALEQHLLIKHGGLNSPDAKLLAMATAAQQQQPAQASGKRQNMQLADLFESLPSAAPPRAPPTAQGAAWPSLAGPKAAPRPSAWGLPAPAPGVASAWPSPGRPDLSTKKAVETDRRTAAKQPQPGPTKISAGMLGLSAFIKEAKVKGADQTKRSRDGRIKAGGELMVNPNKASSTAVQLRHGKEREEKKRKKVSRLKKIILKEREDKTSSKLPEAGVEGGSDAESRGERGEEAGGDQEDAVRPADAERAECAEQTPEEMVEASGDAGPNLLDEAGVLGGSACPAGPELVEHDDAAPARQDSGTDDAPCAAEDDADTLEHKAKGARIGADGYSGTHSVLVPSGGTFDPSRPLEVVASLMEVGGHVHVSLAVVHGAIVSGDETASSEAVPADEKAAGQQEMRGAQGGVQPEEMSRAVCTAQPGTSAVAAASGRAQDDLSNVPEEQQAPGMDLPRLLFAVGGVKASALELAASAEWGAAPSGEAAAAAFPALLSSPMSSSGNTVGTGAAAPMWGLGTGTALCWKSILIGPPQKEGGEEESPAKEESANLLIQRKKKKKGKSSGADDPLEDASPEPATATSKPKPKEKSVPVRCELCDKECTSQAAYVEHLVGRKHKAREARVDQPPPPAPKPKVVPHTYMGTGVEIRYANQVISKELNDTVTALLQELHRFQERAIAKDPTKAKMKKRFVFGLREVAKAVATNKARCVIVAPNVEHIEAEGGLDDLLGDILKEARDASLQIIFALTRSRLGQVIGRRVRMSVAAVLEYNGADDLYKHMLRLADEGRQEWAKHHQEQAEKAKAEAKAAEAKAAAELVTMRARRDGTLVPVHDMPSTSAAGLPGADSSLGLSQGASPDSQEEPQGAPGEDAEDNSHVDTAEDVRKADEARLDTQRPLQGTLNVKAPAFVPLFSATA</sequence>
<feature type="compositionally biased region" description="Polar residues" evidence="2">
    <location>
        <begin position="298"/>
        <end position="317"/>
    </location>
</feature>
<dbReference type="InterPro" id="IPR036236">
    <property type="entry name" value="Znf_C2H2_sf"/>
</dbReference>
<feature type="compositionally biased region" description="Basic and acidic residues" evidence="2">
    <location>
        <begin position="825"/>
        <end position="837"/>
    </location>
</feature>
<protein>
    <recommendedName>
        <fullName evidence="3">C2H2-type domain-containing protein</fullName>
    </recommendedName>
</protein>
<dbReference type="Gene3D" id="3.30.1330.30">
    <property type="match status" value="1"/>
</dbReference>
<feature type="compositionally biased region" description="Basic and acidic residues" evidence="2">
    <location>
        <begin position="786"/>
        <end position="795"/>
    </location>
</feature>
<feature type="region of interest" description="Disordered" evidence="2">
    <location>
        <begin position="639"/>
        <end position="716"/>
    </location>
</feature>
<dbReference type="InterPro" id="IPR004038">
    <property type="entry name" value="Ribosomal_eL8/eL30/eS12/Gad45"/>
</dbReference>
<dbReference type="Gene3D" id="3.30.160.60">
    <property type="entry name" value="Classic Zinc Finger"/>
    <property type="match status" value="1"/>
</dbReference>
<feature type="compositionally biased region" description="Low complexity" evidence="2">
    <location>
        <begin position="363"/>
        <end position="372"/>
    </location>
</feature>
<keyword evidence="1" id="KW-0863">Zinc-finger</keyword>
<evidence type="ECO:0000256" key="2">
    <source>
        <dbReference type="SAM" id="MobiDB-lite"/>
    </source>
</evidence>
<dbReference type="InterPro" id="IPR029064">
    <property type="entry name" value="Ribosomal_eL30-like_sf"/>
</dbReference>
<dbReference type="InterPro" id="IPR013087">
    <property type="entry name" value="Znf_C2H2_type"/>
</dbReference>
<reference evidence="4 5" key="1">
    <citation type="journal article" date="2015" name="Genome Biol. Evol.">
        <title>Comparative Genomics of a Bacterivorous Green Alga Reveals Evolutionary Causalities and Consequences of Phago-Mixotrophic Mode of Nutrition.</title>
        <authorList>
            <person name="Burns J.A."/>
            <person name="Paasch A."/>
            <person name="Narechania A."/>
            <person name="Kim E."/>
        </authorList>
    </citation>
    <scope>NUCLEOTIDE SEQUENCE [LARGE SCALE GENOMIC DNA]</scope>
    <source>
        <strain evidence="4 5">PLY_AMNH</strain>
    </source>
</reference>
<evidence type="ECO:0000313" key="5">
    <source>
        <dbReference type="Proteomes" id="UP001190700"/>
    </source>
</evidence>
<dbReference type="Pfam" id="PF12874">
    <property type="entry name" value="zf-met"/>
    <property type="match status" value="1"/>
</dbReference>
<organism evidence="4 5">
    <name type="scientific">Cymbomonas tetramitiformis</name>
    <dbReference type="NCBI Taxonomy" id="36881"/>
    <lineage>
        <taxon>Eukaryota</taxon>
        <taxon>Viridiplantae</taxon>
        <taxon>Chlorophyta</taxon>
        <taxon>Pyramimonadophyceae</taxon>
        <taxon>Pyramimonadales</taxon>
        <taxon>Pyramimonadaceae</taxon>
        <taxon>Cymbomonas</taxon>
    </lineage>
</organism>
<keyword evidence="5" id="KW-1185">Reference proteome</keyword>
<keyword evidence="1" id="KW-0862">Zinc</keyword>
<feature type="region of interest" description="Disordered" evidence="2">
    <location>
        <begin position="33"/>
        <end position="56"/>
    </location>
</feature>
<dbReference type="GO" id="GO:0005739">
    <property type="term" value="C:mitochondrion"/>
    <property type="evidence" value="ECO:0007669"/>
    <property type="project" value="TreeGrafter"/>
</dbReference>
<dbReference type="InterPro" id="IPR040051">
    <property type="entry name" value="SECISBP2"/>
</dbReference>
<proteinExistence type="predicted"/>
<dbReference type="PROSITE" id="PS00028">
    <property type="entry name" value="ZINC_FINGER_C2H2_1"/>
    <property type="match status" value="2"/>
</dbReference>
<feature type="compositionally biased region" description="Basic and acidic residues" evidence="2">
    <location>
        <begin position="809"/>
        <end position="818"/>
    </location>
</feature>
<dbReference type="GO" id="GO:0035368">
    <property type="term" value="F:selenocysteine insertion sequence binding"/>
    <property type="evidence" value="ECO:0007669"/>
    <property type="project" value="InterPro"/>
</dbReference>
<feature type="compositionally biased region" description="Polar residues" evidence="2">
    <location>
        <begin position="42"/>
        <end position="53"/>
    </location>
</feature>
<feature type="compositionally biased region" description="Low complexity" evidence="2">
    <location>
        <begin position="480"/>
        <end position="500"/>
    </location>
</feature>
<feature type="region of interest" description="Disordered" evidence="2">
    <location>
        <begin position="1370"/>
        <end position="1389"/>
    </location>
</feature>
<dbReference type="GO" id="GO:0043021">
    <property type="term" value="F:ribonucleoprotein complex binding"/>
    <property type="evidence" value="ECO:0007669"/>
    <property type="project" value="TreeGrafter"/>
</dbReference>
<dbReference type="PANTHER" id="PTHR13284">
    <property type="entry name" value="GH01354P"/>
    <property type="match status" value="1"/>
</dbReference>
<feature type="compositionally biased region" description="Basic and acidic residues" evidence="2">
    <location>
        <begin position="1454"/>
        <end position="1474"/>
    </location>
</feature>
<dbReference type="Pfam" id="PF01248">
    <property type="entry name" value="Ribosomal_L7Ae"/>
    <property type="match status" value="1"/>
</dbReference>